<keyword evidence="4 7" id="KW-0812">Transmembrane</keyword>
<comment type="subcellular location">
    <subcellularLocation>
        <location evidence="1">Cell membrane</location>
        <topology evidence="1">Multi-pass membrane protein</topology>
    </subcellularLocation>
</comment>
<feature type="transmembrane region" description="Helical" evidence="7">
    <location>
        <begin position="7"/>
        <end position="33"/>
    </location>
</feature>
<gene>
    <name evidence="8" type="ORF">MCC93_11490</name>
    <name evidence="9" type="ORF">MON37_11785</name>
</gene>
<evidence type="ECO:0000256" key="4">
    <source>
        <dbReference type="ARBA" id="ARBA00022692"/>
    </source>
</evidence>
<dbReference type="InterPro" id="IPR003688">
    <property type="entry name" value="TraG/VirD4"/>
</dbReference>
<keyword evidence="11" id="KW-1185">Reference proteome</keyword>
<keyword evidence="3" id="KW-1003">Cell membrane</keyword>
<dbReference type="PANTHER" id="PTHR37937:SF1">
    <property type="entry name" value="CONJUGATIVE TRANSFER: DNA TRANSPORT"/>
    <property type="match status" value="1"/>
</dbReference>
<dbReference type="EMBL" id="CP094242">
    <property type="protein sequence ID" value="UNV87298.1"/>
    <property type="molecule type" value="Genomic_DNA"/>
</dbReference>
<evidence type="ECO:0000256" key="1">
    <source>
        <dbReference type="ARBA" id="ARBA00004651"/>
    </source>
</evidence>
<evidence type="ECO:0000256" key="6">
    <source>
        <dbReference type="ARBA" id="ARBA00023136"/>
    </source>
</evidence>
<dbReference type="Proteomes" id="UP000031390">
    <property type="component" value="Unassembled WGS sequence"/>
</dbReference>
<name>A0A0C1H3B0_9NEIS</name>
<dbReference type="Pfam" id="PF02534">
    <property type="entry name" value="T4SS-DNA_transf"/>
    <property type="match status" value="1"/>
</dbReference>
<dbReference type="GO" id="GO:0005886">
    <property type="term" value="C:plasma membrane"/>
    <property type="evidence" value="ECO:0007669"/>
    <property type="project" value="UniProtKB-SubCell"/>
</dbReference>
<sequence length="565" mass="63463">MTLRNKFIITAILLLLSLVAGSYLSGFILLQWLGLDKTPLVLTTWFKYFNTLHLPRVAAYSLQIKTSGIAGFGLPLLAYLFSLVPIWRTASPSLHGEARFSGMSDLVKAGFFKQSDTSLVVGKYNGKLLHYSGQQFALLAAPTRSGKGVGIVIPNLLSYKSSVVVLDIKQENFNLTSGYRKEVLGQEVYLFNPFAEDGRTHRWNPFTYVSSDPDQRVSDLMSIAAMLYPDGDSRDKFWVAQARNAFLAFSLYLFDKHAYRKNASNGLLSNEHPPCTLGKIYRLSSGNGTELKEYFTSLSQEPFLSEAAKTAFSGLISQEKETFGSIMGTFKEPLNPWINPVIDAATSADDFLLTDVRKKKMTVYIGILPNKLAESRIIVNLFFSQLINQNTKELPQDNPDLQHQCLLLMDEFTSIGKVEIIAHSVSYMAGYNIRLFPIIQSVAQLDAVYGKEYARTIITNHALQIIYTPREQQDANEYSEMLGYTTVKRRNVSRGRERSVSESEERRALMLPQELKGMSQESEIIIYEGMAHPAKVNKIRYYQDGMFTKRLKGAVKVASLKGGQQ</sequence>
<evidence type="ECO:0000256" key="7">
    <source>
        <dbReference type="SAM" id="Phobius"/>
    </source>
</evidence>
<dbReference type="PATRIC" id="fig|1056807.3.peg.1110"/>
<dbReference type="PANTHER" id="PTHR37937">
    <property type="entry name" value="CONJUGATIVE TRANSFER: DNA TRANSPORT"/>
    <property type="match status" value="1"/>
</dbReference>
<evidence type="ECO:0000313" key="9">
    <source>
        <dbReference type="EMBL" id="UNV87298.1"/>
    </source>
</evidence>
<dbReference type="SUPFAM" id="SSF52540">
    <property type="entry name" value="P-loop containing nucleoside triphosphate hydrolases"/>
    <property type="match status" value="1"/>
</dbReference>
<dbReference type="EMBL" id="JUFZ01000043">
    <property type="protein sequence ID" value="KIC08637.1"/>
    <property type="molecule type" value="Genomic_DNA"/>
</dbReference>
<dbReference type="AlphaFoldDB" id="A0A0C1H3B0"/>
<evidence type="ECO:0000256" key="3">
    <source>
        <dbReference type="ARBA" id="ARBA00022475"/>
    </source>
</evidence>
<accession>A0A0C1H3B0</accession>
<keyword evidence="6 7" id="KW-0472">Membrane</keyword>
<dbReference type="RefSeq" id="WP_039407058.1">
    <property type="nucleotide sequence ID" value="NZ_CP094242.1"/>
</dbReference>
<proteinExistence type="inferred from homology"/>
<keyword evidence="5 7" id="KW-1133">Transmembrane helix</keyword>
<dbReference type="CDD" id="cd01127">
    <property type="entry name" value="TrwB_TraG_TraD_VirD4"/>
    <property type="match status" value="1"/>
</dbReference>
<evidence type="ECO:0000313" key="10">
    <source>
        <dbReference type="Proteomes" id="UP000031390"/>
    </source>
</evidence>
<dbReference type="InterPro" id="IPR027417">
    <property type="entry name" value="P-loop_NTPase"/>
</dbReference>
<protein>
    <submittedName>
        <fullName evidence="9">Type IV secretory system conjugative DNA transfer family protein</fullName>
    </submittedName>
</protein>
<dbReference type="InterPro" id="IPR051539">
    <property type="entry name" value="T4SS-coupling_protein"/>
</dbReference>
<reference evidence="9 11" key="2">
    <citation type="submission" date="2022-03" db="EMBL/GenBank/DDBJ databases">
        <title>Genome sequencing of Morococcus cerebrosus.</title>
        <authorList>
            <person name="Baek M.-G."/>
            <person name="Yi H."/>
        </authorList>
    </citation>
    <scope>NUCLEOTIDE SEQUENCE [LARGE SCALE GENOMIC DNA]</scope>
    <source>
        <strain evidence="9 11">CIP 81.93</strain>
    </source>
</reference>
<comment type="similarity">
    <text evidence="2">Belongs to the VirD4/TraG family.</text>
</comment>
<organism evidence="8 10">
    <name type="scientific">Morococcus cerebrosus</name>
    <dbReference type="NCBI Taxonomy" id="1056807"/>
    <lineage>
        <taxon>Bacteria</taxon>
        <taxon>Pseudomonadati</taxon>
        <taxon>Pseudomonadota</taxon>
        <taxon>Betaproteobacteria</taxon>
        <taxon>Neisseriales</taxon>
        <taxon>Neisseriaceae</taxon>
        <taxon>Morococcus</taxon>
    </lineage>
</organism>
<dbReference type="Gene3D" id="3.40.50.300">
    <property type="entry name" value="P-loop containing nucleotide triphosphate hydrolases"/>
    <property type="match status" value="1"/>
</dbReference>
<evidence type="ECO:0000256" key="2">
    <source>
        <dbReference type="ARBA" id="ARBA00008806"/>
    </source>
</evidence>
<evidence type="ECO:0000313" key="8">
    <source>
        <dbReference type="EMBL" id="KIC08637.1"/>
    </source>
</evidence>
<evidence type="ECO:0000256" key="5">
    <source>
        <dbReference type="ARBA" id="ARBA00022989"/>
    </source>
</evidence>
<dbReference type="Proteomes" id="UP000829504">
    <property type="component" value="Chromosome"/>
</dbReference>
<reference evidence="8 10" key="1">
    <citation type="submission" date="2014-12" db="EMBL/GenBank/DDBJ databases">
        <title>Genome sequence of Morococcus cerebrosus.</title>
        <authorList>
            <person name="Shin S.-K."/>
            <person name="Yi H."/>
        </authorList>
    </citation>
    <scope>NUCLEOTIDE SEQUENCE [LARGE SCALE GENOMIC DNA]</scope>
    <source>
        <strain evidence="8 10">CIP 81.93</strain>
    </source>
</reference>
<evidence type="ECO:0000313" key="11">
    <source>
        <dbReference type="Proteomes" id="UP000829504"/>
    </source>
</evidence>